<dbReference type="HAMAP" id="MF_00724">
    <property type="entry name" value="FliE"/>
    <property type="match status" value="1"/>
</dbReference>
<dbReference type="NCBIfam" id="TIGR00205">
    <property type="entry name" value="fliE"/>
    <property type="match status" value="1"/>
</dbReference>
<dbReference type="PANTHER" id="PTHR34653:SF1">
    <property type="entry name" value="FLAGELLAR HOOK-BASAL BODY COMPLEX PROTEIN FLIE"/>
    <property type="match status" value="1"/>
</dbReference>
<evidence type="ECO:0000313" key="7">
    <source>
        <dbReference type="Proteomes" id="UP001316087"/>
    </source>
</evidence>
<dbReference type="PRINTS" id="PR01006">
    <property type="entry name" value="FLGHOOKFLIE"/>
</dbReference>
<proteinExistence type="inferred from homology"/>
<dbReference type="PANTHER" id="PTHR34653">
    <property type="match status" value="1"/>
</dbReference>
<organism evidence="6 7">
    <name type="scientific">Solibacillus palustris</name>
    <dbReference type="NCBI Taxonomy" id="2908203"/>
    <lineage>
        <taxon>Bacteria</taxon>
        <taxon>Bacillati</taxon>
        <taxon>Bacillota</taxon>
        <taxon>Bacilli</taxon>
        <taxon>Bacillales</taxon>
        <taxon>Caryophanaceae</taxon>
        <taxon>Solibacillus</taxon>
    </lineage>
</organism>
<dbReference type="InterPro" id="IPR001624">
    <property type="entry name" value="FliE"/>
</dbReference>
<keyword evidence="3 4" id="KW-0975">Bacterial flagellum</keyword>
<accession>A0ABS9U9A7</accession>
<evidence type="ECO:0000256" key="1">
    <source>
        <dbReference type="ARBA" id="ARBA00004117"/>
    </source>
</evidence>
<comment type="caution">
    <text evidence="6">The sequence shown here is derived from an EMBL/GenBank/DDBJ whole genome shotgun (WGS) entry which is preliminary data.</text>
</comment>
<dbReference type="EMBL" id="JAKZFC010000001">
    <property type="protein sequence ID" value="MCH7320930.1"/>
    <property type="molecule type" value="Genomic_DNA"/>
</dbReference>
<name>A0ABS9U9A7_9BACL</name>
<evidence type="ECO:0000313" key="6">
    <source>
        <dbReference type="EMBL" id="MCH7320930.1"/>
    </source>
</evidence>
<protein>
    <recommendedName>
        <fullName evidence="4 5">Flagellar hook-basal body complex protein FliE</fullName>
    </recommendedName>
</protein>
<comment type="similarity">
    <text evidence="2 4">Belongs to the FliE family.</text>
</comment>
<dbReference type="Pfam" id="PF02049">
    <property type="entry name" value="FliE"/>
    <property type="match status" value="1"/>
</dbReference>
<keyword evidence="7" id="KW-1185">Reference proteome</keyword>
<evidence type="ECO:0000256" key="2">
    <source>
        <dbReference type="ARBA" id="ARBA00009272"/>
    </source>
</evidence>
<reference evidence="6 7" key="1">
    <citation type="submission" date="2022-03" db="EMBL/GenBank/DDBJ databases">
        <authorList>
            <person name="Jo J.-H."/>
            <person name="Im W.-T."/>
        </authorList>
    </citation>
    <scope>NUCLEOTIDE SEQUENCE [LARGE SCALE GENOMIC DNA]</scope>
    <source>
        <strain evidence="6 7">MA9</strain>
    </source>
</reference>
<evidence type="ECO:0000256" key="4">
    <source>
        <dbReference type="HAMAP-Rule" id="MF_00724"/>
    </source>
</evidence>
<evidence type="ECO:0000256" key="5">
    <source>
        <dbReference type="NCBIfam" id="TIGR00205"/>
    </source>
</evidence>
<keyword evidence="6" id="KW-0282">Flagellum</keyword>
<comment type="subcellular location">
    <subcellularLocation>
        <location evidence="1 4">Bacterial flagellum basal body</location>
    </subcellularLocation>
</comment>
<gene>
    <name evidence="4 6" type="primary">fliE</name>
    <name evidence="6" type="ORF">LZ480_03425</name>
</gene>
<keyword evidence="6" id="KW-0969">Cilium</keyword>
<dbReference type="RefSeq" id="WP_241367977.1">
    <property type="nucleotide sequence ID" value="NZ_JAKZFC010000001.1"/>
</dbReference>
<keyword evidence="6" id="KW-0966">Cell projection</keyword>
<dbReference type="Proteomes" id="UP001316087">
    <property type="component" value="Unassembled WGS sequence"/>
</dbReference>
<evidence type="ECO:0000256" key="3">
    <source>
        <dbReference type="ARBA" id="ARBA00023143"/>
    </source>
</evidence>
<sequence>MAINAVSFMSPVQSTNEVSQNNKITSANAQQQFADALKEAISSVNEYQNTSDMMTQKLISGGDVDLFEVMVAAQKASVTLNTTIEIRNKAVEAYQEIMRMSV</sequence>